<dbReference type="SUPFAM" id="SSF52047">
    <property type="entry name" value="RNI-like"/>
    <property type="match status" value="1"/>
</dbReference>
<feature type="domain" description="F-box/LRR-repeat protein 15-like leucin rich repeat" evidence="2">
    <location>
        <begin position="114"/>
        <end position="226"/>
    </location>
</feature>
<keyword evidence="4" id="KW-1185">Reference proteome</keyword>
<dbReference type="Gene3D" id="3.80.10.10">
    <property type="entry name" value="Ribonuclease Inhibitor"/>
    <property type="match status" value="1"/>
</dbReference>
<comment type="caution">
    <text evidence="3">The sequence shown here is derived from an EMBL/GenBank/DDBJ whole genome shotgun (WGS) entry which is preliminary data.</text>
</comment>
<dbReference type="GO" id="GO:0019005">
    <property type="term" value="C:SCF ubiquitin ligase complex"/>
    <property type="evidence" value="ECO:0007669"/>
    <property type="project" value="TreeGrafter"/>
</dbReference>
<dbReference type="GO" id="GO:0031146">
    <property type="term" value="P:SCF-dependent proteasomal ubiquitin-dependent protein catabolic process"/>
    <property type="evidence" value="ECO:0007669"/>
    <property type="project" value="TreeGrafter"/>
</dbReference>
<proteinExistence type="predicted"/>
<dbReference type="Pfam" id="PF12937">
    <property type="entry name" value="F-box-like"/>
    <property type="match status" value="1"/>
</dbReference>
<dbReference type="AlphaFoldDB" id="A0A9N9NLZ1"/>
<feature type="domain" description="F-box" evidence="1">
    <location>
        <begin position="9"/>
        <end position="48"/>
    </location>
</feature>
<dbReference type="SMART" id="SM00367">
    <property type="entry name" value="LRR_CC"/>
    <property type="match status" value="6"/>
</dbReference>
<dbReference type="OrthoDB" id="550575at2759"/>
<dbReference type="PANTHER" id="PTHR13318">
    <property type="entry name" value="PARTNER OF PAIRED, ISOFORM B-RELATED"/>
    <property type="match status" value="1"/>
</dbReference>
<evidence type="ECO:0000259" key="2">
    <source>
        <dbReference type="Pfam" id="PF25372"/>
    </source>
</evidence>
<dbReference type="InterPro" id="IPR001810">
    <property type="entry name" value="F-box_dom"/>
</dbReference>
<organism evidence="3 4">
    <name type="scientific">Dentiscutata erythropus</name>
    <dbReference type="NCBI Taxonomy" id="1348616"/>
    <lineage>
        <taxon>Eukaryota</taxon>
        <taxon>Fungi</taxon>
        <taxon>Fungi incertae sedis</taxon>
        <taxon>Mucoromycota</taxon>
        <taxon>Glomeromycotina</taxon>
        <taxon>Glomeromycetes</taxon>
        <taxon>Diversisporales</taxon>
        <taxon>Gigasporaceae</taxon>
        <taxon>Dentiscutata</taxon>
    </lineage>
</organism>
<dbReference type="InterPro" id="IPR006553">
    <property type="entry name" value="Leu-rich_rpt_Cys-con_subtyp"/>
</dbReference>
<dbReference type="EMBL" id="CAJVPY010013977">
    <property type="protein sequence ID" value="CAG8743914.1"/>
    <property type="molecule type" value="Genomic_DNA"/>
</dbReference>
<accession>A0A9N9NLZ1</accession>
<evidence type="ECO:0000259" key="1">
    <source>
        <dbReference type="Pfam" id="PF12937"/>
    </source>
</evidence>
<dbReference type="Proteomes" id="UP000789405">
    <property type="component" value="Unassembled WGS sequence"/>
</dbReference>
<dbReference type="InterPro" id="IPR057207">
    <property type="entry name" value="FBXL15_LRR"/>
</dbReference>
<dbReference type="Pfam" id="PF25372">
    <property type="entry name" value="DUF7885"/>
    <property type="match status" value="1"/>
</dbReference>
<reference evidence="3" key="1">
    <citation type="submission" date="2021-06" db="EMBL/GenBank/DDBJ databases">
        <authorList>
            <person name="Kallberg Y."/>
            <person name="Tangrot J."/>
            <person name="Rosling A."/>
        </authorList>
    </citation>
    <scope>NUCLEOTIDE SEQUENCE</scope>
    <source>
        <strain evidence="3">MA453B</strain>
    </source>
</reference>
<gene>
    <name evidence="3" type="ORF">DERYTH_LOCUS16254</name>
</gene>
<dbReference type="PANTHER" id="PTHR13318:SF95">
    <property type="entry name" value="F-BOX PROTEIN YLR352W"/>
    <property type="match status" value="1"/>
</dbReference>
<evidence type="ECO:0000313" key="4">
    <source>
        <dbReference type="Proteomes" id="UP000789405"/>
    </source>
</evidence>
<protein>
    <submittedName>
        <fullName evidence="3">12345_t:CDS:1</fullName>
    </submittedName>
</protein>
<evidence type="ECO:0000313" key="3">
    <source>
        <dbReference type="EMBL" id="CAG8743914.1"/>
    </source>
</evidence>
<name>A0A9N9NLZ1_9GLOM</name>
<dbReference type="InterPro" id="IPR032675">
    <property type="entry name" value="LRR_dom_sf"/>
</dbReference>
<sequence length="282" mass="32301">MTHPLLILELLENIFSFLAKDKALYPALFVNRLWYHCSTSILWRHIEFSIESYQQNRYSKDTSGPLYCLDACTAITDRCISEIIKFCPNLKYINISSLYRDSNISSISVIEIARSCSNLVYLNLNGQPSINDKSICAIARSCVNLQHLDLSFNEIITDEAICAIATGCPDMRNYFFKECEQITNKSIKKIAQINQNLQILILTSCYGITDGAICNIVRLCSNIQNFGFQYIHIIDKTIYEIAYHCSNLLVLNIKKCLFISDESIYFLLSKKPILNIILDWIP</sequence>